<keyword evidence="2" id="KW-0812">Transmembrane</keyword>
<evidence type="ECO:0000313" key="4">
    <source>
        <dbReference type="Proteomes" id="UP000029121"/>
    </source>
</evidence>
<dbReference type="PANTHER" id="PTHR46631">
    <property type="entry name" value="60S RIBOSOMAL PROTEIN L18A-LIKE"/>
    <property type="match status" value="1"/>
</dbReference>
<dbReference type="InterPro" id="IPR044804">
    <property type="entry name" value="Ribosomal_eL20z-like"/>
</dbReference>
<dbReference type="STRING" id="81985.R0G714"/>
<keyword evidence="2" id="KW-0472">Membrane</keyword>
<dbReference type="AlphaFoldDB" id="R0G714"/>
<feature type="compositionally biased region" description="Pro residues" evidence="1">
    <location>
        <begin position="104"/>
        <end position="123"/>
    </location>
</feature>
<evidence type="ECO:0000313" key="3">
    <source>
        <dbReference type="EMBL" id="EOA31402.1"/>
    </source>
</evidence>
<proteinExistence type="predicted"/>
<dbReference type="EMBL" id="KB870807">
    <property type="protein sequence ID" value="EOA31402.1"/>
    <property type="molecule type" value="Genomic_DNA"/>
</dbReference>
<name>R0G714_9BRAS</name>
<organism evidence="3 4">
    <name type="scientific">Capsella rubella</name>
    <dbReference type="NCBI Taxonomy" id="81985"/>
    <lineage>
        <taxon>Eukaryota</taxon>
        <taxon>Viridiplantae</taxon>
        <taxon>Streptophyta</taxon>
        <taxon>Embryophyta</taxon>
        <taxon>Tracheophyta</taxon>
        <taxon>Spermatophyta</taxon>
        <taxon>Magnoliopsida</taxon>
        <taxon>eudicotyledons</taxon>
        <taxon>Gunneridae</taxon>
        <taxon>Pentapetalae</taxon>
        <taxon>rosids</taxon>
        <taxon>malvids</taxon>
        <taxon>Brassicales</taxon>
        <taxon>Brassicaceae</taxon>
        <taxon>Camelineae</taxon>
        <taxon>Capsella</taxon>
    </lineage>
</organism>
<dbReference type="eggNOG" id="ENOG502S1S5">
    <property type="taxonomic scope" value="Eukaryota"/>
</dbReference>
<keyword evidence="2" id="KW-1133">Transmembrane helix</keyword>
<evidence type="ECO:0000256" key="2">
    <source>
        <dbReference type="SAM" id="Phobius"/>
    </source>
</evidence>
<keyword evidence="4" id="KW-1185">Reference proteome</keyword>
<feature type="transmembrane region" description="Helical" evidence="2">
    <location>
        <begin position="196"/>
        <end position="215"/>
    </location>
</feature>
<evidence type="ECO:0000256" key="1">
    <source>
        <dbReference type="SAM" id="MobiDB-lite"/>
    </source>
</evidence>
<gene>
    <name evidence="3" type="ORF">CARUB_v10014581mg</name>
</gene>
<protein>
    <recommendedName>
        <fullName evidence="5">60S ribosomal protein L18a-like protein</fullName>
    </recommendedName>
</protein>
<accession>R0G714</accession>
<dbReference type="Proteomes" id="UP000029121">
    <property type="component" value="Unassembled WGS sequence"/>
</dbReference>
<feature type="compositionally biased region" description="Basic and acidic residues" evidence="1">
    <location>
        <begin position="1"/>
        <end position="19"/>
    </location>
</feature>
<sequence length="222" mass="25137">MSFLSEKKTSSKKETRQPPERVQTCQTRKKPRGTCTFLKYETLKFKKKLKKRRYLWFFTTSSHRSKSEEERSVFFFLICGEREMTSGGVENDKNRSVATDHQQPHPPPPFQGVSNYPPPPQQQPPATGFPQPAQPYVQGYAVNGGMTTAEHHRLPCCGIGVGWVLFILGFFFGAIPWYIGFFLLLFSRNVRERPGYIACAVGSVVATIIIVIGAVRGSRVWS</sequence>
<reference evidence="4" key="1">
    <citation type="journal article" date="2013" name="Nat. Genet.">
        <title>The Capsella rubella genome and the genomic consequences of rapid mating system evolution.</title>
        <authorList>
            <person name="Slotte T."/>
            <person name="Hazzouri K.M."/>
            <person name="Agren J.A."/>
            <person name="Koenig D."/>
            <person name="Maumus F."/>
            <person name="Guo Y.L."/>
            <person name="Steige K."/>
            <person name="Platts A.E."/>
            <person name="Escobar J.S."/>
            <person name="Newman L.K."/>
            <person name="Wang W."/>
            <person name="Mandakova T."/>
            <person name="Vello E."/>
            <person name="Smith L.M."/>
            <person name="Henz S.R."/>
            <person name="Steffen J."/>
            <person name="Takuno S."/>
            <person name="Brandvain Y."/>
            <person name="Coop G."/>
            <person name="Andolfatto P."/>
            <person name="Hu T.T."/>
            <person name="Blanchette M."/>
            <person name="Clark R.M."/>
            <person name="Quesneville H."/>
            <person name="Nordborg M."/>
            <person name="Gaut B.S."/>
            <person name="Lysak M.A."/>
            <person name="Jenkins J."/>
            <person name="Grimwood J."/>
            <person name="Chapman J."/>
            <person name="Prochnik S."/>
            <person name="Shu S."/>
            <person name="Rokhsar D."/>
            <person name="Schmutz J."/>
            <person name="Weigel D."/>
            <person name="Wright S.I."/>
        </authorList>
    </citation>
    <scope>NUCLEOTIDE SEQUENCE [LARGE SCALE GENOMIC DNA]</scope>
    <source>
        <strain evidence="4">cv. Monte Gargano</strain>
    </source>
</reference>
<feature type="transmembrane region" description="Helical" evidence="2">
    <location>
        <begin position="161"/>
        <end position="184"/>
    </location>
</feature>
<feature type="region of interest" description="Disordered" evidence="1">
    <location>
        <begin position="1"/>
        <end position="29"/>
    </location>
</feature>
<feature type="region of interest" description="Disordered" evidence="1">
    <location>
        <begin position="88"/>
        <end position="129"/>
    </location>
</feature>
<dbReference type="PANTHER" id="PTHR46631:SF9">
    <property type="entry name" value="60S RIBOSOMAL PROTEIN L18A-LIKE PROTEIN"/>
    <property type="match status" value="1"/>
</dbReference>
<evidence type="ECO:0008006" key="5">
    <source>
        <dbReference type="Google" id="ProtNLM"/>
    </source>
</evidence>